<dbReference type="Proteomes" id="UP000219182">
    <property type="component" value="Unassembled WGS sequence"/>
</dbReference>
<gene>
    <name evidence="2" type="ORF">CN311_26935</name>
</gene>
<reference evidence="2 3" key="1">
    <citation type="submission" date="2017-09" db="EMBL/GenBank/DDBJ databases">
        <title>Mesorhizobum sanjuanii sp. nov. isolated from nodules of Lotus tenuis in saline-alkaline lowlands of Flooding Pampa.</title>
        <authorList>
            <person name="Sannazzaro A.I."/>
            <person name="Torres Tejerizo G.A."/>
            <person name="Fontana F."/>
            <person name="Cumpa Velazquez L.M."/>
            <person name="Hansen L."/>
            <person name="Pistorio M."/>
            <person name="Estrella M.J."/>
        </authorList>
    </citation>
    <scope>NUCLEOTIDE SEQUENCE [LARGE SCALE GENOMIC DNA]</scope>
    <source>
        <strain evidence="2 3">BSA136</strain>
    </source>
</reference>
<accession>A0A2A6F8J8</accession>
<organism evidence="2 3">
    <name type="scientific">Mesorhizobium sanjuanii</name>
    <dbReference type="NCBI Taxonomy" id="2037900"/>
    <lineage>
        <taxon>Bacteria</taxon>
        <taxon>Pseudomonadati</taxon>
        <taxon>Pseudomonadota</taxon>
        <taxon>Alphaproteobacteria</taxon>
        <taxon>Hyphomicrobiales</taxon>
        <taxon>Phyllobacteriaceae</taxon>
        <taxon>Mesorhizobium</taxon>
    </lineage>
</organism>
<evidence type="ECO:0000313" key="2">
    <source>
        <dbReference type="EMBL" id="PDQ18035.1"/>
    </source>
</evidence>
<dbReference type="EMBL" id="NWQG01000213">
    <property type="protein sequence ID" value="PDQ18035.1"/>
    <property type="molecule type" value="Genomic_DNA"/>
</dbReference>
<dbReference type="Pfam" id="PF09250">
    <property type="entry name" value="Prim-Pol"/>
    <property type="match status" value="1"/>
</dbReference>
<protein>
    <submittedName>
        <fullName evidence="2">DNA primase</fullName>
    </submittedName>
</protein>
<feature type="domain" description="DNA primase/polymerase bifunctional N-terminal" evidence="1">
    <location>
        <begin position="10"/>
        <end position="186"/>
    </location>
</feature>
<evidence type="ECO:0000259" key="1">
    <source>
        <dbReference type="SMART" id="SM00943"/>
    </source>
</evidence>
<name>A0A2A6F8J8_9HYPH</name>
<dbReference type="AlphaFoldDB" id="A0A2A6F8J8"/>
<evidence type="ECO:0000313" key="3">
    <source>
        <dbReference type="Proteomes" id="UP000219182"/>
    </source>
</evidence>
<dbReference type="RefSeq" id="WP_097576682.1">
    <property type="nucleotide sequence ID" value="NZ_NWQG01000213.1"/>
</dbReference>
<proteinExistence type="predicted"/>
<dbReference type="InterPro" id="IPR015330">
    <property type="entry name" value="DNA_primase/pol_bifunc_N"/>
</dbReference>
<dbReference type="SMART" id="SM00943">
    <property type="entry name" value="Prim-Pol"/>
    <property type="match status" value="1"/>
</dbReference>
<sequence length="216" mass="24491">MPPDITTDYAVRLLAQGYICLPLRAGGKHLDLEAMGYDPLHLRTRRKDLKELAFCSITFQLAQKPPTREDIERWFCDFTGNVGILGGFSNLLILDFDNAAAYQGWQSRHGEIASRTPMARSPRGFHVYLRAREPMVSSSLHFGMRRIGHVKALGGYVVGSPSLLKDGSSYGWLENQSPFDVEPQQIDSLASLSLRPVMPLKHYYDRMLNRGFFERQ</sequence>
<comment type="caution">
    <text evidence="2">The sequence shown here is derived from an EMBL/GenBank/DDBJ whole genome shotgun (WGS) entry which is preliminary data.</text>
</comment>
<keyword evidence="3" id="KW-1185">Reference proteome</keyword>
<dbReference type="SUPFAM" id="SSF56747">
    <property type="entry name" value="Prim-pol domain"/>
    <property type="match status" value="1"/>
</dbReference>